<keyword evidence="4 10" id="KW-0808">Transferase</keyword>
<keyword evidence="7 10" id="KW-0067">ATP-binding</keyword>
<accession>A0A0G2ZD19</accession>
<evidence type="ECO:0000256" key="4">
    <source>
        <dbReference type="ARBA" id="ARBA00022679"/>
    </source>
</evidence>
<dbReference type="OrthoDB" id="5295945at2"/>
<dbReference type="PANTHER" id="PTHR39321:SF3">
    <property type="entry name" value="PHOSPHOPANTETHEINE ADENYLYLTRANSFERASE"/>
    <property type="match status" value="1"/>
</dbReference>
<dbReference type="UniPathway" id="UPA00253">
    <property type="reaction ID" value="UER00332"/>
</dbReference>
<evidence type="ECO:0000256" key="8">
    <source>
        <dbReference type="ARBA" id="ARBA00023027"/>
    </source>
</evidence>
<dbReference type="SUPFAM" id="SSF52374">
    <property type="entry name" value="Nucleotidylyl transferase"/>
    <property type="match status" value="1"/>
</dbReference>
<comment type="similarity">
    <text evidence="10">Belongs to the NadD family.</text>
</comment>
<dbReference type="GO" id="GO:0005524">
    <property type="term" value="F:ATP binding"/>
    <property type="evidence" value="ECO:0007669"/>
    <property type="project" value="UniProtKB-KW"/>
</dbReference>
<feature type="domain" description="Cytidyltransferase-like" evidence="11">
    <location>
        <begin position="14"/>
        <end position="178"/>
    </location>
</feature>
<comment type="function">
    <text evidence="1 10">Catalyzes the reversible adenylation of nicotinate mononucleotide (NaMN) to nicotinic acid adenine dinucleotide (NaAD).</text>
</comment>
<dbReference type="Pfam" id="PF01467">
    <property type="entry name" value="CTP_transf_like"/>
    <property type="match status" value="1"/>
</dbReference>
<evidence type="ECO:0000256" key="9">
    <source>
        <dbReference type="ARBA" id="ARBA00048721"/>
    </source>
</evidence>
<dbReference type="InterPro" id="IPR014729">
    <property type="entry name" value="Rossmann-like_a/b/a_fold"/>
</dbReference>
<dbReference type="InterPro" id="IPR004821">
    <property type="entry name" value="Cyt_trans-like"/>
</dbReference>
<dbReference type="EC" id="2.7.7.18" evidence="10"/>
<keyword evidence="5 10" id="KW-0548">Nucleotidyltransferase</keyword>
<evidence type="ECO:0000256" key="3">
    <source>
        <dbReference type="ARBA" id="ARBA00022642"/>
    </source>
</evidence>
<evidence type="ECO:0000313" key="12">
    <source>
        <dbReference type="EMBL" id="AKI96708.1"/>
    </source>
</evidence>
<dbReference type="STRING" id="1330330.IX53_01460"/>
<organism evidence="12 13">
    <name type="scientific">Kosmotoga pacifica</name>
    <dbReference type="NCBI Taxonomy" id="1330330"/>
    <lineage>
        <taxon>Bacteria</taxon>
        <taxon>Thermotogati</taxon>
        <taxon>Thermotogota</taxon>
        <taxon>Thermotogae</taxon>
        <taxon>Kosmotogales</taxon>
        <taxon>Kosmotogaceae</taxon>
        <taxon>Kosmotoga</taxon>
    </lineage>
</organism>
<dbReference type="Proteomes" id="UP000035159">
    <property type="component" value="Chromosome"/>
</dbReference>
<dbReference type="GO" id="GO:0009435">
    <property type="term" value="P:NAD+ biosynthetic process"/>
    <property type="evidence" value="ECO:0007669"/>
    <property type="project" value="UniProtKB-UniRule"/>
</dbReference>
<proteinExistence type="inferred from homology"/>
<sequence length="205" mass="23595">MGESMNTWNKKYGIFGGSFDPVHNGHRIIASYALDALGLDFLYVIPALNPPHKNSVNAPFEKRFSWLQRSFSGEKRIVISSYEGKKRGISYTIDTVKHYTEVHGTAPYLIIGEDSLRNITSWYKYQELLKEAFIVVYPRFKRTTIKQVLRSLEPYEKKGIVVLNAPLIELSATEIRQRIRMQKSIMGMVPESIVAEVKAFYEKEL</sequence>
<dbReference type="KEGG" id="kpf:IX53_01460"/>
<dbReference type="NCBIfam" id="TIGR00125">
    <property type="entry name" value="cyt_tran_rel"/>
    <property type="match status" value="1"/>
</dbReference>
<evidence type="ECO:0000256" key="6">
    <source>
        <dbReference type="ARBA" id="ARBA00022741"/>
    </source>
</evidence>
<dbReference type="NCBIfam" id="TIGR00482">
    <property type="entry name" value="nicotinate (nicotinamide) nucleotide adenylyltransferase"/>
    <property type="match status" value="1"/>
</dbReference>
<dbReference type="AlphaFoldDB" id="A0A0G2ZD19"/>
<reference evidence="12 13" key="1">
    <citation type="submission" date="2015-04" db="EMBL/GenBank/DDBJ databases">
        <title>Complete Genome Sequence of Kosmotoga pacifica SLHLJ1.</title>
        <authorList>
            <person name="Jiang L.J."/>
            <person name="Shao Z.Z."/>
            <person name="Jebbar M."/>
        </authorList>
    </citation>
    <scope>NUCLEOTIDE SEQUENCE [LARGE SCALE GENOMIC DNA]</scope>
    <source>
        <strain evidence="12 13">SLHLJ1</strain>
    </source>
</reference>
<dbReference type="Gene3D" id="3.40.50.620">
    <property type="entry name" value="HUPs"/>
    <property type="match status" value="1"/>
</dbReference>
<protein>
    <recommendedName>
        <fullName evidence="10">Probable nicotinate-nucleotide adenylyltransferase</fullName>
        <ecNumber evidence="10">2.7.7.18</ecNumber>
    </recommendedName>
    <alternativeName>
        <fullName evidence="10">Deamido-NAD(+) diphosphorylase</fullName>
    </alternativeName>
    <alternativeName>
        <fullName evidence="10">Deamido-NAD(+) pyrophosphorylase</fullName>
    </alternativeName>
    <alternativeName>
        <fullName evidence="10">Nicotinate mononucleotide adenylyltransferase</fullName>
        <shortName evidence="10">NaMN adenylyltransferase</shortName>
    </alternativeName>
</protein>
<keyword evidence="3 10" id="KW-0662">Pyridine nucleotide biosynthesis</keyword>
<evidence type="ECO:0000259" key="11">
    <source>
        <dbReference type="Pfam" id="PF01467"/>
    </source>
</evidence>
<dbReference type="PATRIC" id="fig|1330330.3.peg.297"/>
<evidence type="ECO:0000256" key="1">
    <source>
        <dbReference type="ARBA" id="ARBA00002324"/>
    </source>
</evidence>
<evidence type="ECO:0000256" key="10">
    <source>
        <dbReference type="HAMAP-Rule" id="MF_00244"/>
    </source>
</evidence>
<dbReference type="HAMAP" id="MF_00244">
    <property type="entry name" value="NaMN_adenylyltr"/>
    <property type="match status" value="1"/>
</dbReference>
<evidence type="ECO:0000256" key="7">
    <source>
        <dbReference type="ARBA" id="ARBA00022840"/>
    </source>
</evidence>
<dbReference type="PANTHER" id="PTHR39321">
    <property type="entry name" value="NICOTINATE-NUCLEOTIDE ADENYLYLTRANSFERASE-RELATED"/>
    <property type="match status" value="1"/>
</dbReference>
<keyword evidence="6 10" id="KW-0547">Nucleotide-binding</keyword>
<evidence type="ECO:0000256" key="5">
    <source>
        <dbReference type="ARBA" id="ARBA00022695"/>
    </source>
</evidence>
<name>A0A0G2ZD19_9BACT</name>
<keyword evidence="13" id="KW-1185">Reference proteome</keyword>
<gene>
    <name evidence="10 12" type="primary">nadD</name>
    <name evidence="12" type="ORF">IX53_01460</name>
</gene>
<comment type="pathway">
    <text evidence="2 10">Cofactor biosynthesis; NAD(+) biosynthesis; deamido-NAD(+) from nicotinate D-ribonucleotide: step 1/1.</text>
</comment>
<dbReference type="EMBL" id="CP011232">
    <property type="protein sequence ID" value="AKI96708.1"/>
    <property type="molecule type" value="Genomic_DNA"/>
</dbReference>
<evidence type="ECO:0000256" key="2">
    <source>
        <dbReference type="ARBA" id="ARBA00005019"/>
    </source>
</evidence>
<dbReference type="InterPro" id="IPR005248">
    <property type="entry name" value="NadD/NMNAT"/>
</dbReference>
<dbReference type="CDD" id="cd02165">
    <property type="entry name" value="NMNAT"/>
    <property type="match status" value="1"/>
</dbReference>
<keyword evidence="8 10" id="KW-0520">NAD</keyword>
<comment type="catalytic activity">
    <reaction evidence="9 10">
        <text>nicotinate beta-D-ribonucleotide + ATP + H(+) = deamido-NAD(+) + diphosphate</text>
        <dbReference type="Rhea" id="RHEA:22860"/>
        <dbReference type="ChEBI" id="CHEBI:15378"/>
        <dbReference type="ChEBI" id="CHEBI:30616"/>
        <dbReference type="ChEBI" id="CHEBI:33019"/>
        <dbReference type="ChEBI" id="CHEBI:57502"/>
        <dbReference type="ChEBI" id="CHEBI:58437"/>
        <dbReference type="EC" id="2.7.7.18"/>
    </reaction>
</comment>
<dbReference type="GO" id="GO:0004515">
    <property type="term" value="F:nicotinate-nucleotide adenylyltransferase activity"/>
    <property type="evidence" value="ECO:0007669"/>
    <property type="project" value="UniProtKB-UniRule"/>
</dbReference>
<evidence type="ECO:0000313" key="13">
    <source>
        <dbReference type="Proteomes" id="UP000035159"/>
    </source>
</evidence>